<dbReference type="EMBL" id="CP060394">
    <property type="protein sequence ID" value="QNI30754.1"/>
    <property type="molecule type" value="Genomic_DNA"/>
</dbReference>
<evidence type="ECO:0000313" key="1">
    <source>
        <dbReference type="EMBL" id="QNI30754.1"/>
    </source>
</evidence>
<dbReference type="AlphaFoldDB" id="A0A7G8BDY4"/>
<protein>
    <submittedName>
        <fullName evidence="1">Uncharacterized protein</fullName>
    </submittedName>
</protein>
<dbReference type="RefSeq" id="WP_186740838.1">
    <property type="nucleotide sequence ID" value="NZ_CP060394.1"/>
</dbReference>
<dbReference type="Proteomes" id="UP000515312">
    <property type="component" value="Chromosome"/>
</dbReference>
<name>A0A7G8BDY4_9BACT</name>
<dbReference type="KEGG" id="adin:H7849_16715"/>
<keyword evidence="2" id="KW-1185">Reference proteome</keyword>
<accession>A0A7G8BDY4</accession>
<gene>
    <name evidence="1" type="ORF">H7849_16715</name>
</gene>
<sequence>MAGVIAGTVILFLSLTEACLEYQRQMIAFADRAQHVSANGIRRSLSGLLESVPAILQNAYGDKLKISCDLRKQYGPQNRLLNGYFRTRLS</sequence>
<proteinExistence type="predicted"/>
<evidence type="ECO:0000313" key="2">
    <source>
        <dbReference type="Proteomes" id="UP000515312"/>
    </source>
</evidence>
<reference evidence="1 2" key="1">
    <citation type="submission" date="2020-08" db="EMBL/GenBank/DDBJ databases">
        <title>Edaphobacter telluris sp. nov. and Acidobacterium dinghuensis sp. nov., two acidobacteria isolated from forest soil.</title>
        <authorList>
            <person name="Fu J."/>
            <person name="Qiu L."/>
        </authorList>
    </citation>
    <scope>NUCLEOTIDE SEQUENCE [LARGE SCALE GENOMIC DNA]</scope>
    <source>
        <strain evidence="1">4Y35</strain>
    </source>
</reference>
<organism evidence="1 2">
    <name type="scientific">Alloacidobacterium dinghuense</name>
    <dbReference type="NCBI Taxonomy" id="2763107"/>
    <lineage>
        <taxon>Bacteria</taxon>
        <taxon>Pseudomonadati</taxon>
        <taxon>Acidobacteriota</taxon>
        <taxon>Terriglobia</taxon>
        <taxon>Terriglobales</taxon>
        <taxon>Acidobacteriaceae</taxon>
        <taxon>Alloacidobacterium</taxon>
    </lineage>
</organism>